<dbReference type="PANTHER" id="PTHR20883:SF49">
    <property type="entry name" value="PHYTANOYL-COA DIOXYGENASE"/>
    <property type="match status" value="1"/>
</dbReference>
<proteinExistence type="predicted"/>
<dbReference type="Proteomes" id="UP000078116">
    <property type="component" value="Unassembled WGS sequence"/>
</dbReference>
<dbReference type="OrthoDB" id="9814777at2"/>
<evidence type="ECO:0000313" key="3">
    <source>
        <dbReference type="EMBL" id="OAJ56629.1"/>
    </source>
</evidence>
<gene>
    <name evidence="3" type="ORF">A6V36_33435</name>
    <name evidence="2" type="ORF">A6V37_31720</name>
</gene>
<evidence type="ECO:0000256" key="1">
    <source>
        <dbReference type="SAM" id="MobiDB-lite"/>
    </source>
</evidence>
<dbReference type="AlphaFoldDB" id="A0A1A9N4J7"/>
<dbReference type="PANTHER" id="PTHR20883">
    <property type="entry name" value="PHYTANOYL-COA DIOXYGENASE DOMAIN CONTAINING 1"/>
    <property type="match status" value="1"/>
</dbReference>
<feature type="region of interest" description="Disordered" evidence="1">
    <location>
        <begin position="147"/>
        <end position="173"/>
    </location>
</feature>
<dbReference type="GO" id="GO:0016706">
    <property type="term" value="F:2-oxoglutarate-dependent dioxygenase activity"/>
    <property type="evidence" value="ECO:0007669"/>
    <property type="project" value="UniProtKB-ARBA"/>
</dbReference>
<comment type="caution">
    <text evidence="2">The sequence shown here is derived from an EMBL/GenBank/DDBJ whole genome shotgun (WGS) entry which is preliminary data.</text>
</comment>
<dbReference type="GO" id="GO:0005506">
    <property type="term" value="F:iron ion binding"/>
    <property type="evidence" value="ECO:0007669"/>
    <property type="project" value="UniProtKB-ARBA"/>
</dbReference>
<dbReference type="SUPFAM" id="SSF51197">
    <property type="entry name" value="Clavaminate synthase-like"/>
    <property type="match status" value="1"/>
</dbReference>
<dbReference type="Pfam" id="PF05721">
    <property type="entry name" value="PhyH"/>
    <property type="match status" value="1"/>
</dbReference>
<dbReference type="Gene3D" id="2.60.120.620">
    <property type="entry name" value="q2cbj1_9rhob like domain"/>
    <property type="match status" value="1"/>
</dbReference>
<keyword evidence="4" id="KW-1185">Reference proteome</keyword>
<protein>
    <submittedName>
        <fullName evidence="2">Phytanoyl-CoA dioxygenase</fullName>
    </submittedName>
</protein>
<dbReference type="EMBL" id="LXJZ01000185">
    <property type="protein sequence ID" value="OAJ56629.1"/>
    <property type="molecule type" value="Genomic_DNA"/>
</dbReference>
<reference evidence="4 5" key="1">
    <citation type="submission" date="2016-04" db="EMBL/GenBank/DDBJ databases">
        <title>Reclassification of Paraburkholderia panaciterrae (Farh et al. 2015) Dobritsa &amp; Samadpour 2016 as a later homotypic synonym of Paraburkholderia ginsengiterrae (Farh et al. 2015) Dobritsa &amp; Samadpour 2016.</title>
        <authorList>
            <person name="Dobritsa A.P."/>
            <person name="Kutumbaka K."/>
            <person name="Samadpour M."/>
        </authorList>
    </citation>
    <scope>NUCLEOTIDE SEQUENCE [LARGE SCALE GENOMIC DNA]</scope>
    <source>
        <strain evidence="2 5">DCY85</strain>
        <strain evidence="3 4">DCY85-1</strain>
    </source>
</reference>
<keyword evidence="2" id="KW-0560">Oxidoreductase</keyword>
<organism evidence="2 5">
    <name type="scientific">Paraburkholderia ginsengiterrae</name>
    <dbReference type="NCBI Taxonomy" id="1462993"/>
    <lineage>
        <taxon>Bacteria</taxon>
        <taxon>Pseudomonadati</taxon>
        <taxon>Pseudomonadota</taxon>
        <taxon>Betaproteobacteria</taxon>
        <taxon>Burkholderiales</taxon>
        <taxon>Burkholderiaceae</taxon>
        <taxon>Paraburkholderia</taxon>
    </lineage>
</organism>
<dbReference type="EMBL" id="LXKA01000335">
    <property type="protein sequence ID" value="OAJ56470.1"/>
    <property type="molecule type" value="Genomic_DNA"/>
</dbReference>
<evidence type="ECO:0000313" key="4">
    <source>
        <dbReference type="Proteomes" id="UP000077961"/>
    </source>
</evidence>
<keyword evidence="2" id="KW-0223">Dioxygenase</keyword>
<evidence type="ECO:0000313" key="2">
    <source>
        <dbReference type="EMBL" id="OAJ56470.1"/>
    </source>
</evidence>
<evidence type="ECO:0000313" key="5">
    <source>
        <dbReference type="Proteomes" id="UP000078116"/>
    </source>
</evidence>
<dbReference type="RefSeq" id="WP_064269521.1">
    <property type="nucleotide sequence ID" value="NZ_LXJZ01000185.1"/>
</dbReference>
<accession>A0A1A9N4J7</accession>
<dbReference type="STRING" id="1462993.A6V36_33435"/>
<name>A0A1A9N4J7_9BURK</name>
<sequence length="277" mass="30718">MEEATRKAFAEDGAVLVKGLLSEQQLARCRQVFDWGIENPGPMACSLFDGTVHKTHNDNANPYAKGRLDELAGELPFGRLFADLWGSDNVWYFAEELFLKSGGRSGRSPWHQDTSYLPWEGMHFGNAWISFEAIPKQNALEIVRGSHRGPRHDGTTFQNAEDPTDPLHGDDVWPRLPNIEAERRVSPSAYEIISWATEPGDVLLLHPGVLHGGGAVDTAFPDRHTLVLRFFGDDAVFSPLPQPSLSGFTPAGVLFVEELAALREGDPFRAPCFRQLI</sequence>
<dbReference type="Proteomes" id="UP000077961">
    <property type="component" value="Unassembled WGS sequence"/>
</dbReference>
<dbReference type="InterPro" id="IPR008775">
    <property type="entry name" value="Phytyl_CoA_dOase-like"/>
</dbReference>